<dbReference type="RefSeq" id="WP_119871189.1">
    <property type="nucleotide sequence ID" value="NZ_CP059955.1"/>
</dbReference>
<organism evidence="3 4">
    <name type="scientific">Pectobacterium brasiliense</name>
    <dbReference type="NCBI Taxonomy" id="180957"/>
    <lineage>
        <taxon>Bacteria</taxon>
        <taxon>Pseudomonadati</taxon>
        <taxon>Pseudomonadota</taxon>
        <taxon>Gammaproteobacteria</taxon>
        <taxon>Enterobacterales</taxon>
        <taxon>Pectobacteriaceae</taxon>
        <taxon>Pectobacterium</taxon>
    </lineage>
</organism>
<dbReference type="Proteomes" id="UP000269351">
    <property type="component" value="Chromosome"/>
</dbReference>
<dbReference type="EMBL" id="JACGET010000011">
    <property type="protein sequence ID" value="MBN3106315.1"/>
    <property type="molecule type" value="Genomic_DNA"/>
</dbReference>
<dbReference type="SUPFAM" id="SSF55166">
    <property type="entry name" value="Hedgehog/DD-peptidase"/>
    <property type="match status" value="1"/>
</dbReference>
<reference evidence="2 5" key="1">
    <citation type="submission" date="2020-07" db="EMBL/GenBank/DDBJ databases">
        <title>A pangenomic view of the genus Pectobacterium provides insights into genome organization, phylogeny, and virulence.</title>
        <authorList>
            <person name="Jonkheer E."/>
            <person name="Brankovics B."/>
            <person name="Houwers I."/>
            <person name="Van Der Wolf J."/>
            <person name="Bonants P."/>
            <person name="Vreeburg R."/>
            <person name="Bollema R."/>
            <person name="De Haan J."/>
            <person name="Berke L."/>
            <person name="De Ridder D."/>
            <person name="Smit S."/>
            <person name="Van Der Lee T.A.J."/>
        </authorList>
    </citation>
    <scope>NUCLEOTIDE SEQUENCE [LARGE SCALE GENOMIC DNA]</scope>
    <source>
        <strain evidence="2 5">NAK:384</strain>
    </source>
</reference>
<dbReference type="Pfam" id="PF13539">
    <property type="entry name" value="Peptidase_M15_4"/>
    <property type="match status" value="1"/>
</dbReference>
<evidence type="ECO:0000259" key="1">
    <source>
        <dbReference type="Pfam" id="PF13539"/>
    </source>
</evidence>
<feature type="domain" description="Peptidase M15C" evidence="1">
    <location>
        <begin position="50"/>
        <end position="106"/>
    </location>
</feature>
<dbReference type="AlphaFoldDB" id="A0A3S0Y228"/>
<keyword evidence="5" id="KW-1185">Reference proteome</keyword>
<name>A0A3S0Y228_9GAMM</name>
<protein>
    <submittedName>
        <fullName evidence="3">M15 family metallopeptidase</fullName>
    </submittedName>
</protein>
<accession>A0A3S0Y228</accession>
<dbReference type="GO" id="GO:0008233">
    <property type="term" value="F:peptidase activity"/>
    <property type="evidence" value="ECO:0007669"/>
    <property type="project" value="InterPro"/>
</dbReference>
<evidence type="ECO:0000313" key="3">
    <source>
        <dbReference type="EMBL" id="QPK23635.1"/>
    </source>
</evidence>
<dbReference type="Proteomes" id="UP000762586">
    <property type="component" value="Unassembled WGS sequence"/>
</dbReference>
<dbReference type="InterPro" id="IPR009045">
    <property type="entry name" value="Zn_M74/Hedgehog-like"/>
</dbReference>
<sequence length="113" mass="12953">MKLLDKQQRFTQMVADLIEWADKQGYELTFGEAHRTPEQAKLNAQSGKGIANSLHTQRLAVDLNLFINDEYKTRTEDYLPLGEFWESLGGSWGGRFKSRPDGNHFSLEHNGVR</sequence>
<evidence type="ECO:0000313" key="2">
    <source>
        <dbReference type="EMBL" id="MBN3106315.1"/>
    </source>
</evidence>
<dbReference type="InterPro" id="IPR039561">
    <property type="entry name" value="Peptidase_M15C"/>
</dbReference>
<evidence type="ECO:0000313" key="5">
    <source>
        <dbReference type="Proteomes" id="UP000762586"/>
    </source>
</evidence>
<proteinExistence type="predicted"/>
<reference evidence="3 4" key="2">
    <citation type="submission" date="2020-11" db="EMBL/GenBank/DDBJ databases">
        <title>Complete genome sequence of Pectobacterium brasiliense strain F126.</title>
        <authorList>
            <person name="Miroshnikov K."/>
            <person name="Vo T.N.H."/>
            <person name="Khodykina M.V."/>
            <person name="Kabanova A.P."/>
            <person name="Shneider M."/>
            <person name="Korzhenkov A."/>
            <person name="Toschakov S.V."/>
            <person name="Miroshnikov K.A."/>
            <person name="Ignatov A.N."/>
            <person name="Mikhailova Y.V."/>
            <person name="Shelenkov A."/>
            <person name="Yanushevich Y.G."/>
            <person name="Evseev P.V."/>
        </authorList>
    </citation>
    <scope>NUCLEOTIDE SEQUENCE [LARGE SCALE GENOMIC DNA]</scope>
    <source>
        <strain evidence="3 4">F126</strain>
    </source>
</reference>
<evidence type="ECO:0000313" key="4">
    <source>
        <dbReference type="Proteomes" id="UP000269351"/>
    </source>
</evidence>
<dbReference type="Gene3D" id="3.30.1380.10">
    <property type="match status" value="1"/>
</dbReference>
<gene>
    <name evidence="3" type="ORF">F126LOC_018735</name>
    <name evidence="2" type="ORF">H4F48_09500</name>
</gene>
<dbReference type="EMBL" id="CP065031">
    <property type="protein sequence ID" value="QPK23635.1"/>
    <property type="molecule type" value="Genomic_DNA"/>
</dbReference>